<dbReference type="EMBL" id="UZAJ01013089">
    <property type="protein sequence ID" value="VDO65734.1"/>
    <property type="molecule type" value="Genomic_DNA"/>
</dbReference>
<keyword evidence="3" id="KW-1015">Disulfide bond</keyword>
<evidence type="ECO:0000313" key="5">
    <source>
        <dbReference type="EMBL" id="VDO65734.1"/>
    </source>
</evidence>
<dbReference type="SUPFAM" id="SSF57567">
    <property type="entry name" value="Serine protease inhibitors"/>
    <property type="match status" value="1"/>
</dbReference>
<evidence type="ECO:0000256" key="2">
    <source>
        <dbReference type="ARBA" id="ARBA00022900"/>
    </source>
</evidence>
<dbReference type="Gene3D" id="2.10.25.10">
    <property type="entry name" value="Laminin"/>
    <property type="match status" value="2"/>
</dbReference>
<dbReference type="STRING" id="387005.A0A183HRH8"/>
<keyword evidence="2" id="KW-0722">Serine protease inhibitor</keyword>
<dbReference type="CDD" id="cd19941">
    <property type="entry name" value="TIL"/>
    <property type="match status" value="2"/>
</dbReference>
<gene>
    <name evidence="5" type="ORF">OFLC_LOCUS10089</name>
</gene>
<proteinExistence type="predicted"/>
<dbReference type="GO" id="GO:0004867">
    <property type="term" value="F:serine-type endopeptidase inhibitor activity"/>
    <property type="evidence" value="ECO:0007669"/>
    <property type="project" value="UniProtKB-KW"/>
</dbReference>
<name>A0A183HRH8_9BILA</name>
<dbReference type="InterPro" id="IPR002919">
    <property type="entry name" value="TIL_dom"/>
</dbReference>
<organism evidence="7">
    <name type="scientific">Onchocerca flexuosa</name>
    <dbReference type="NCBI Taxonomy" id="387005"/>
    <lineage>
        <taxon>Eukaryota</taxon>
        <taxon>Metazoa</taxon>
        <taxon>Ecdysozoa</taxon>
        <taxon>Nematoda</taxon>
        <taxon>Chromadorea</taxon>
        <taxon>Rhabditida</taxon>
        <taxon>Spirurina</taxon>
        <taxon>Spiruromorpha</taxon>
        <taxon>Filarioidea</taxon>
        <taxon>Onchocercidae</taxon>
        <taxon>Onchocerca</taxon>
    </lineage>
</organism>
<dbReference type="InterPro" id="IPR036084">
    <property type="entry name" value="Ser_inhib-like_sf"/>
</dbReference>
<dbReference type="WBParaSite" id="OFLC_0001008901-mRNA-1">
    <property type="protein sequence ID" value="OFLC_0001008901-mRNA-1"/>
    <property type="gene ID" value="OFLC_0001008901"/>
</dbReference>
<evidence type="ECO:0000313" key="6">
    <source>
        <dbReference type="Proteomes" id="UP000267606"/>
    </source>
</evidence>
<keyword evidence="1" id="KW-0646">Protease inhibitor</keyword>
<evidence type="ECO:0000256" key="1">
    <source>
        <dbReference type="ARBA" id="ARBA00022690"/>
    </source>
</evidence>
<dbReference type="Proteomes" id="UP000267606">
    <property type="component" value="Unassembled WGS sequence"/>
</dbReference>
<dbReference type="PANTHER" id="PTHR23259:SF82">
    <property type="entry name" value="SERINE PROTEASE INHIBITOR 1 PROTEIN"/>
    <property type="match status" value="1"/>
</dbReference>
<sequence length="195" mass="21588">EASCDWTRFPETIPNCPRVCGIPRCVCKEGYVRSTNDNDTCVSFDYCSEEVEIECPVNSTWAKCGIACEPTCENMYDTSPCPASCDEPACTCADNYVRYKENCIFWGDCPNLAQRFASDFSTVTPRTIISTQAENDADKNHDNIDNNQLEKTTLATVAEAEIVSDSLTCGINETINECGRACETNCSNVKFNLIN</sequence>
<reference evidence="7" key="1">
    <citation type="submission" date="2016-06" db="UniProtKB">
        <authorList>
            <consortium name="WormBaseParasite"/>
        </authorList>
    </citation>
    <scope>IDENTIFICATION</scope>
</reference>
<evidence type="ECO:0000259" key="4">
    <source>
        <dbReference type="Pfam" id="PF01826"/>
    </source>
</evidence>
<dbReference type="Pfam" id="PF01826">
    <property type="entry name" value="TIL"/>
    <property type="match status" value="1"/>
</dbReference>
<reference evidence="5 6" key="2">
    <citation type="submission" date="2018-11" db="EMBL/GenBank/DDBJ databases">
        <authorList>
            <consortium name="Pathogen Informatics"/>
        </authorList>
    </citation>
    <scope>NUCLEOTIDE SEQUENCE [LARGE SCALE GENOMIC DNA]</scope>
</reference>
<protein>
    <submittedName>
        <fullName evidence="7">TIL domain-containing protein</fullName>
    </submittedName>
</protein>
<keyword evidence="6" id="KW-1185">Reference proteome</keyword>
<evidence type="ECO:0000256" key="3">
    <source>
        <dbReference type="ARBA" id="ARBA00023157"/>
    </source>
</evidence>
<dbReference type="AlphaFoldDB" id="A0A183HRH8"/>
<dbReference type="InterPro" id="IPR051368">
    <property type="entry name" value="SerProtInhib-TIL_Domain"/>
</dbReference>
<evidence type="ECO:0000313" key="7">
    <source>
        <dbReference type="WBParaSite" id="OFLC_0001008901-mRNA-1"/>
    </source>
</evidence>
<feature type="domain" description="TIL" evidence="4">
    <location>
        <begin position="55"/>
        <end position="109"/>
    </location>
</feature>
<accession>A0A183HRH8</accession>
<dbReference type="PANTHER" id="PTHR23259">
    <property type="entry name" value="RIDDLE"/>
    <property type="match status" value="1"/>
</dbReference>